<dbReference type="PRINTS" id="PR01853">
    <property type="entry name" value="YAJCTRNLCASE"/>
</dbReference>
<comment type="subcellular location">
    <subcellularLocation>
        <location evidence="1">Cell membrane</location>
        <topology evidence="1">Single-pass membrane protein</topology>
    </subcellularLocation>
</comment>
<evidence type="ECO:0000256" key="9">
    <source>
        <dbReference type="ARBA" id="ARBA00023010"/>
    </source>
</evidence>
<evidence type="ECO:0000313" key="12">
    <source>
        <dbReference type="EMBL" id="KWT77389.1"/>
    </source>
</evidence>
<keyword evidence="10 11" id="KW-0472">Membrane</keyword>
<evidence type="ECO:0000256" key="1">
    <source>
        <dbReference type="ARBA" id="ARBA00004162"/>
    </source>
</evidence>
<dbReference type="InterPro" id="IPR003849">
    <property type="entry name" value="Preprotein_translocase_YajC"/>
</dbReference>
<evidence type="ECO:0000256" key="6">
    <source>
        <dbReference type="ARBA" id="ARBA00022692"/>
    </source>
</evidence>
<comment type="similarity">
    <text evidence="2">Belongs to the YajC family.</text>
</comment>
<evidence type="ECO:0000256" key="2">
    <source>
        <dbReference type="ARBA" id="ARBA00006742"/>
    </source>
</evidence>
<dbReference type="PANTHER" id="PTHR33909:SF1">
    <property type="entry name" value="SEC TRANSLOCON ACCESSORY COMPLEX SUBUNIT YAJC"/>
    <property type="match status" value="1"/>
</dbReference>
<evidence type="ECO:0000256" key="8">
    <source>
        <dbReference type="ARBA" id="ARBA00022989"/>
    </source>
</evidence>
<keyword evidence="7" id="KW-0653">Protein transport</keyword>
<evidence type="ECO:0000256" key="10">
    <source>
        <dbReference type="ARBA" id="ARBA00023136"/>
    </source>
</evidence>
<accession>A0ABR5SF94</accession>
<reference evidence="12 13" key="1">
    <citation type="submission" date="2015-11" db="EMBL/GenBank/DDBJ databases">
        <authorList>
            <person name="Lin W."/>
        </authorList>
    </citation>
    <scope>NUCLEOTIDE SEQUENCE [LARGE SCALE GENOMIC DNA]</scope>
    <source>
        <strain evidence="12 13">HCH-1</strain>
    </source>
</reference>
<dbReference type="EMBL" id="LNQR01000122">
    <property type="protein sequence ID" value="KWT77389.1"/>
    <property type="molecule type" value="Genomic_DNA"/>
</dbReference>
<keyword evidence="5" id="KW-1003">Cell membrane</keyword>
<keyword evidence="8 11" id="KW-1133">Transmembrane helix</keyword>
<dbReference type="RefSeq" id="WP_085053641.1">
    <property type="nucleotide sequence ID" value="NZ_LNQR01000122.1"/>
</dbReference>
<keyword evidence="4" id="KW-0813">Transport</keyword>
<sequence>MFDNLAWAMGAPPPSGQAAGAPDMFMSFFPLIVIFGIFYLLLIRPQQKKAKEHKEMLGNVKKGDKVITTGGIYGLVETVGDTTVVLKIAENVKVKFGKSFIAAVRVNQEED</sequence>
<gene>
    <name evidence="12" type="ORF">ASN18_3032</name>
</gene>
<evidence type="ECO:0000256" key="3">
    <source>
        <dbReference type="ARBA" id="ARBA00014962"/>
    </source>
</evidence>
<dbReference type="Pfam" id="PF02699">
    <property type="entry name" value="YajC"/>
    <property type="match status" value="1"/>
</dbReference>
<dbReference type="Proteomes" id="UP000060487">
    <property type="component" value="Unassembled WGS sequence"/>
</dbReference>
<name>A0ABR5SF94_9BACT</name>
<keyword evidence="9" id="KW-0811">Translocation</keyword>
<evidence type="ECO:0000256" key="11">
    <source>
        <dbReference type="SAM" id="Phobius"/>
    </source>
</evidence>
<evidence type="ECO:0000313" key="13">
    <source>
        <dbReference type="Proteomes" id="UP000060487"/>
    </source>
</evidence>
<dbReference type="NCBIfam" id="TIGR00739">
    <property type="entry name" value="yajC"/>
    <property type="match status" value="1"/>
</dbReference>
<proteinExistence type="inferred from homology"/>
<feature type="transmembrane region" description="Helical" evidence="11">
    <location>
        <begin position="24"/>
        <end position="43"/>
    </location>
</feature>
<dbReference type="PANTHER" id="PTHR33909">
    <property type="entry name" value="SEC TRANSLOCON ACCESSORY COMPLEX SUBUNIT YAJC"/>
    <property type="match status" value="1"/>
</dbReference>
<dbReference type="SMART" id="SM01323">
    <property type="entry name" value="YajC"/>
    <property type="match status" value="1"/>
</dbReference>
<evidence type="ECO:0000256" key="4">
    <source>
        <dbReference type="ARBA" id="ARBA00022448"/>
    </source>
</evidence>
<protein>
    <recommendedName>
        <fullName evidence="3">Sec translocon accessory complex subunit YajC</fullName>
    </recommendedName>
</protein>
<keyword evidence="6 11" id="KW-0812">Transmembrane</keyword>
<comment type="caution">
    <text evidence="12">The sequence shown here is derived from an EMBL/GenBank/DDBJ whole genome shotgun (WGS) entry which is preliminary data.</text>
</comment>
<evidence type="ECO:0000256" key="5">
    <source>
        <dbReference type="ARBA" id="ARBA00022475"/>
    </source>
</evidence>
<evidence type="ECO:0000256" key="7">
    <source>
        <dbReference type="ARBA" id="ARBA00022927"/>
    </source>
</evidence>
<organism evidence="12 13">
    <name type="scientific">Candidatus Magnetominusculus xianensis</name>
    <dbReference type="NCBI Taxonomy" id="1748249"/>
    <lineage>
        <taxon>Bacteria</taxon>
        <taxon>Pseudomonadati</taxon>
        <taxon>Nitrospirota</taxon>
        <taxon>Nitrospiria</taxon>
        <taxon>Nitrospirales</taxon>
        <taxon>Nitrospiraceae</taxon>
        <taxon>Candidatus Magnetominusculus</taxon>
    </lineage>
</organism>
<keyword evidence="13" id="KW-1185">Reference proteome</keyword>